<feature type="compositionally biased region" description="Basic and acidic residues" evidence="6">
    <location>
        <begin position="771"/>
        <end position="780"/>
    </location>
</feature>
<feature type="compositionally biased region" description="Low complexity" evidence="6">
    <location>
        <begin position="244"/>
        <end position="254"/>
    </location>
</feature>
<feature type="region of interest" description="Disordered" evidence="6">
    <location>
        <begin position="196"/>
        <end position="406"/>
    </location>
</feature>
<dbReference type="PROSITE" id="PS51778">
    <property type="entry name" value="VAST"/>
    <property type="match status" value="1"/>
</dbReference>
<evidence type="ECO:0000256" key="5">
    <source>
        <dbReference type="ARBA" id="ARBA00023136"/>
    </source>
</evidence>
<name>A0A8H4UHY9_9HYPO</name>
<evidence type="ECO:0000256" key="3">
    <source>
        <dbReference type="ARBA" id="ARBA00022692"/>
    </source>
</evidence>
<keyword evidence="3 7" id="KW-0812">Transmembrane</keyword>
<feature type="domain" description="VASt" evidence="8">
    <location>
        <begin position="878"/>
        <end position="1049"/>
    </location>
</feature>
<feature type="compositionally biased region" description="Low complexity" evidence="6">
    <location>
        <begin position="204"/>
        <end position="213"/>
    </location>
</feature>
<organism evidence="9 10">
    <name type="scientific">Fusarium zealandicum</name>
    <dbReference type="NCBI Taxonomy" id="1053134"/>
    <lineage>
        <taxon>Eukaryota</taxon>
        <taxon>Fungi</taxon>
        <taxon>Dikarya</taxon>
        <taxon>Ascomycota</taxon>
        <taxon>Pezizomycotina</taxon>
        <taxon>Sordariomycetes</taxon>
        <taxon>Hypocreomycetidae</taxon>
        <taxon>Hypocreales</taxon>
        <taxon>Nectriaceae</taxon>
        <taxon>Fusarium</taxon>
        <taxon>Fusarium staphyleae species complex</taxon>
    </lineage>
</organism>
<dbReference type="InterPro" id="IPR051482">
    <property type="entry name" value="Cholesterol_transport"/>
</dbReference>
<dbReference type="InterPro" id="IPR004182">
    <property type="entry name" value="GRAM"/>
</dbReference>
<feature type="compositionally biased region" description="Low complexity" evidence="6">
    <location>
        <begin position="841"/>
        <end position="864"/>
    </location>
</feature>
<dbReference type="InterPro" id="IPR011993">
    <property type="entry name" value="PH-like_dom_sf"/>
</dbReference>
<dbReference type="Pfam" id="PF16016">
    <property type="entry name" value="VASt"/>
    <property type="match status" value="1"/>
</dbReference>
<reference evidence="9" key="1">
    <citation type="journal article" date="2020" name="BMC Genomics">
        <title>Correction to: Identification and distribution of gene clusters required for synthesis of sphingolipid metabolism inhibitors in diverse species of the filamentous fungus Fusarium.</title>
        <authorList>
            <person name="Kim H.S."/>
            <person name="Lohmar J.M."/>
            <person name="Busman M."/>
            <person name="Brown D.W."/>
            <person name="Naumann T.A."/>
            <person name="Divon H.H."/>
            <person name="Lysoe E."/>
            <person name="Uhlig S."/>
            <person name="Proctor R.H."/>
        </authorList>
    </citation>
    <scope>NUCLEOTIDE SEQUENCE</scope>
    <source>
        <strain evidence="9">NRRL 22465</strain>
    </source>
</reference>
<dbReference type="Proteomes" id="UP000635477">
    <property type="component" value="Unassembled WGS sequence"/>
</dbReference>
<feature type="region of interest" description="Disordered" evidence="6">
    <location>
        <begin position="517"/>
        <end position="609"/>
    </location>
</feature>
<dbReference type="OrthoDB" id="2162691at2759"/>
<evidence type="ECO:0000313" key="10">
    <source>
        <dbReference type="Proteomes" id="UP000635477"/>
    </source>
</evidence>
<dbReference type="GO" id="GO:0140268">
    <property type="term" value="C:endoplasmic reticulum-plasma membrane contact site"/>
    <property type="evidence" value="ECO:0007669"/>
    <property type="project" value="TreeGrafter"/>
</dbReference>
<dbReference type="GO" id="GO:0120015">
    <property type="term" value="F:sterol transfer activity"/>
    <property type="evidence" value="ECO:0007669"/>
    <property type="project" value="TreeGrafter"/>
</dbReference>
<dbReference type="GO" id="GO:0032366">
    <property type="term" value="P:intracellular sterol transport"/>
    <property type="evidence" value="ECO:0007669"/>
    <property type="project" value="TreeGrafter"/>
</dbReference>
<dbReference type="CDD" id="cd13220">
    <property type="entry name" value="PH-GRAM_GRAMDC"/>
    <property type="match status" value="1"/>
</dbReference>
<evidence type="ECO:0000259" key="8">
    <source>
        <dbReference type="PROSITE" id="PS51778"/>
    </source>
</evidence>
<feature type="region of interest" description="Disordered" evidence="6">
    <location>
        <begin position="453"/>
        <end position="501"/>
    </location>
</feature>
<keyword evidence="10" id="KW-1185">Reference proteome</keyword>
<feature type="compositionally biased region" description="Polar residues" evidence="6">
    <location>
        <begin position="352"/>
        <end position="361"/>
    </location>
</feature>
<gene>
    <name evidence="9" type="ORF">FZEAL_6361</name>
</gene>
<dbReference type="AlphaFoldDB" id="A0A8H4UHY9"/>
<dbReference type="PANTHER" id="PTHR23319:SF4">
    <property type="entry name" value="GRAM DOMAIN CONTAINING 1B, ISOFORM E"/>
    <property type="match status" value="1"/>
</dbReference>
<accession>A0A8H4UHY9</accession>
<feature type="region of interest" description="Disordered" evidence="6">
    <location>
        <begin position="762"/>
        <end position="875"/>
    </location>
</feature>
<dbReference type="GO" id="GO:0005739">
    <property type="term" value="C:mitochondrion"/>
    <property type="evidence" value="ECO:0007669"/>
    <property type="project" value="TreeGrafter"/>
</dbReference>
<feature type="region of interest" description="Disordered" evidence="6">
    <location>
        <begin position="153"/>
        <end position="172"/>
    </location>
</feature>
<evidence type="ECO:0000313" key="9">
    <source>
        <dbReference type="EMBL" id="KAF4977083.1"/>
    </source>
</evidence>
<dbReference type="GO" id="GO:0005886">
    <property type="term" value="C:plasma membrane"/>
    <property type="evidence" value="ECO:0007669"/>
    <property type="project" value="TreeGrafter"/>
</dbReference>
<dbReference type="SMART" id="SM00568">
    <property type="entry name" value="GRAM"/>
    <property type="match status" value="1"/>
</dbReference>
<feature type="transmembrane region" description="Helical" evidence="7">
    <location>
        <begin position="105"/>
        <end position="131"/>
    </location>
</feature>
<evidence type="ECO:0000256" key="7">
    <source>
        <dbReference type="SAM" id="Phobius"/>
    </source>
</evidence>
<sequence>MATKDNGSNSGLNKLLPKSISAKRLRRKYEREEAEELPYDDGHVFGHSQSSRETLESDGTRSGNLAGDEDEATSHRSFESDPDSLIVPLAQSVTADSHMFTSLPLLLFTYTSLIHVLVLLLVLVLAVSGWLGTSATSFVHHLHFSQYPFRPCSSSNQGNVTPRSISRPAPFSTHPSQIGYLTTSSSVVQASHLAESQSLTDVDSNSSTSKSSTYPVKRSDSTESKELRIGRSKTGLLPPHNSSRRSPSPGGKFKGIFKSKKSSGSNSSPERPPSSEPRPQSEPRREQPTISVDSDAAQAPPIIEPPTAAKPLAPDRRSRVQPKVDTTLPPRTPPSADNPAPVIVNTPPTPTEFANTSGQSSPERKSFRGNAGQNFGPNGTGPSRNMSAHRRTRSNSSNVGPSRLSNIISAPLTPTEESGEATPNANPTSSFFSSMISAAQNAANTFSSNIQTNAIGIGGKPRNGTPNNQDTSEPTEIEHEADPTPIAQMPDTKEHRKSAVSTIGAGELSLSQLGLAEAPSSVASPNNPRFPDVSDTRARSESAPVDSPASPVDFVQDEPASRPRSLYEPASGEHTPPSELLDKSSGVQRTSSLRSALKQTHRKRGSSVTTGTTIGAAIAAANNSLAHPNLSVPKLTGFAIASKKRNRDFHDLFKSVPDDDYLIEDYSCALQREILAHGRLYVSEGHLCFSSNIFGWTTTLVMSFDEIVSVEKRSTALVFKNGLMITTLHAKHVFASFTSRDATYDLIVNIWKLGHPTLKSTLNGVRLEGTGGDKTEKVDAEPSVDDEPQDDSETDDDSDDEEEYYDEDVHDEMHNASMAEANGTDGDVEKAASRKASGAVPANGGAPEEATAAPGAPGDFPGPATHAPTDCGDSATHYERIVGDDVIPAPIGKVYDLMFGQGSVIFMTGWLTGEQKCTEMLLDNKKGLSLDNRTRTFTYIKPLGGSIGPKQTKTITAETLDILDYEKAVNLTCSTQTPDVPSGNVFCVKTKYCLSWAENNATRVQMNCTIEWSGKSWLKGPIEKGATDGQTQYAKDLFTALKATLSSKPPGAAPLAPALKGGRKKGKKAKLAQTTTGIVEGGNTPKRPDQTSWGLLEPVRGILEPLGDIVQPLLTGNVMYGLLVGLLVATWFGFGFTPSRNPSPYGPDIGVYRPDRIAAYEEMWRREDSELWDWLEERVSMDRLHGDRVVARKRAMEPRTAEENLRAARMDDREVEEAIRVTEEKLQVLKGVMEKKKKPGKSAGKDTPSQGL</sequence>
<feature type="region of interest" description="Disordered" evidence="6">
    <location>
        <begin position="1052"/>
        <end position="1071"/>
    </location>
</feature>
<proteinExistence type="inferred from homology"/>
<feature type="region of interest" description="Disordered" evidence="6">
    <location>
        <begin position="1231"/>
        <end position="1252"/>
    </location>
</feature>
<feature type="compositionally biased region" description="Basic residues" evidence="6">
    <location>
        <begin position="1061"/>
        <end position="1070"/>
    </location>
</feature>
<reference evidence="9" key="2">
    <citation type="submission" date="2020-05" db="EMBL/GenBank/DDBJ databases">
        <authorList>
            <person name="Kim H.-S."/>
            <person name="Proctor R.H."/>
            <person name="Brown D.W."/>
        </authorList>
    </citation>
    <scope>NUCLEOTIDE SEQUENCE</scope>
    <source>
        <strain evidence="9">NRRL 22465</strain>
    </source>
</reference>
<comment type="subcellular location">
    <subcellularLocation>
        <location evidence="1">Membrane</location>
        <topology evidence="1">Single-pass membrane protein</topology>
    </subcellularLocation>
</comment>
<evidence type="ECO:0000256" key="4">
    <source>
        <dbReference type="ARBA" id="ARBA00022989"/>
    </source>
</evidence>
<feature type="compositionally biased region" description="Basic and acidic residues" evidence="6">
    <location>
        <begin position="217"/>
        <end position="229"/>
    </location>
</feature>
<dbReference type="GO" id="GO:0032541">
    <property type="term" value="C:cortical endoplasmic reticulum"/>
    <property type="evidence" value="ECO:0007669"/>
    <property type="project" value="TreeGrafter"/>
</dbReference>
<keyword evidence="4 7" id="KW-1133">Transmembrane helix</keyword>
<feature type="compositionally biased region" description="Polar residues" evidence="6">
    <location>
        <begin position="394"/>
        <end position="406"/>
    </location>
</feature>
<feature type="region of interest" description="Disordered" evidence="6">
    <location>
        <begin position="24"/>
        <end position="81"/>
    </location>
</feature>
<comment type="caution">
    <text evidence="9">The sequence shown here is derived from an EMBL/GenBank/DDBJ whole genome shotgun (WGS) entry which is preliminary data.</text>
</comment>
<feature type="compositionally biased region" description="Polar residues" evidence="6">
    <location>
        <begin position="585"/>
        <end position="598"/>
    </location>
</feature>
<feature type="compositionally biased region" description="Polar residues" evidence="6">
    <location>
        <begin position="153"/>
        <end position="164"/>
    </location>
</feature>
<feature type="compositionally biased region" description="Polar residues" evidence="6">
    <location>
        <begin position="464"/>
        <end position="474"/>
    </location>
</feature>
<dbReference type="InterPro" id="IPR031968">
    <property type="entry name" value="VASt"/>
</dbReference>
<dbReference type="PANTHER" id="PTHR23319">
    <property type="entry name" value="GRAM DOMAIN CONTAINING 1B, ISOFORM E"/>
    <property type="match status" value="1"/>
</dbReference>
<protein>
    <recommendedName>
        <fullName evidence="8">VASt domain-containing protein</fullName>
    </recommendedName>
</protein>
<keyword evidence="5 7" id="KW-0472">Membrane</keyword>
<dbReference type="EMBL" id="JABEYC010000462">
    <property type="protein sequence ID" value="KAF4977083.1"/>
    <property type="molecule type" value="Genomic_DNA"/>
</dbReference>
<evidence type="ECO:0000256" key="6">
    <source>
        <dbReference type="SAM" id="MobiDB-lite"/>
    </source>
</evidence>
<feature type="compositionally biased region" description="Acidic residues" evidence="6">
    <location>
        <begin position="782"/>
        <end position="810"/>
    </location>
</feature>
<dbReference type="Pfam" id="PF02893">
    <property type="entry name" value="GRAM"/>
    <property type="match status" value="1"/>
</dbReference>
<dbReference type="GO" id="GO:0032934">
    <property type="term" value="F:sterol binding"/>
    <property type="evidence" value="ECO:0007669"/>
    <property type="project" value="TreeGrafter"/>
</dbReference>
<evidence type="ECO:0000256" key="1">
    <source>
        <dbReference type="ARBA" id="ARBA00004167"/>
    </source>
</evidence>
<comment type="similarity">
    <text evidence="2">Belongs to the YSP2 family.</text>
</comment>
<dbReference type="Gene3D" id="2.30.29.30">
    <property type="entry name" value="Pleckstrin-homology domain (PH domain)/Phosphotyrosine-binding domain (PTB)"/>
    <property type="match status" value="1"/>
</dbReference>
<dbReference type="GO" id="GO:0005789">
    <property type="term" value="C:endoplasmic reticulum membrane"/>
    <property type="evidence" value="ECO:0007669"/>
    <property type="project" value="TreeGrafter"/>
</dbReference>
<feature type="compositionally biased region" description="Polar residues" evidence="6">
    <location>
        <begin position="371"/>
        <end position="386"/>
    </location>
</feature>
<evidence type="ECO:0000256" key="2">
    <source>
        <dbReference type="ARBA" id="ARBA00006582"/>
    </source>
</evidence>